<comment type="caution">
    <text evidence="3">The sequence shown here is derived from an EMBL/GenBank/DDBJ whole genome shotgun (WGS) entry which is preliminary data.</text>
</comment>
<proteinExistence type="predicted"/>
<organism evidence="3 4">
    <name type="scientific">Apiospora saccharicola</name>
    <dbReference type="NCBI Taxonomy" id="335842"/>
    <lineage>
        <taxon>Eukaryota</taxon>
        <taxon>Fungi</taxon>
        <taxon>Dikarya</taxon>
        <taxon>Ascomycota</taxon>
        <taxon>Pezizomycotina</taxon>
        <taxon>Sordariomycetes</taxon>
        <taxon>Xylariomycetidae</taxon>
        <taxon>Amphisphaeriales</taxon>
        <taxon>Apiosporaceae</taxon>
        <taxon>Apiospora</taxon>
    </lineage>
</organism>
<sequence length="414" mass="45649">MSAYSLIVALSLAQLAFAQSLVAQLDYGTFQGAYDVKYNISYWQKIPYAAPPVGENRFRTPQPPLPIDDQVYNSSQPFDMCHQRTVNGSEDCLYLGLYSRPWAEGQALRPVVVTFYGAGSVQGSASFTIPPPAYPILNVSSSSTTTTENNGGNDDDDMLFVYPNYRVNAFGPWRFDRLANLTGCGGAQVSDSLRCLKQMDVQAIREASLQISQSHKYTTTYFSWVPVIDGDFLPEPLSKASTAPAKPWLVDMDTDMQAAFSMYNTHEGESFIPPGLGGAESAGDPPFNTSVASFRQWAAGYLPGFSSADRRKLEELYPESGTTNTSPYNDTYTRAGLVYRDSVLACPAYWMTGTAPKGSWLGEYTIAPAKHASDVYWWNTVNSSQQTDRLHYEGYAEFVVDERGFSTAGLAKFE</sequence>
<dbReference type="Gene3D" id="3.40.50.1820">
    <property type="entry name" value="alpha/beta hydrolase"/>
    <property type="match status" value="2"/>
</dbReference>
<dbReference type="Pfam" id="PF00135">
    <property type="entry name" value="COesterase"/>
    <property type="match status" value="2"/>
</dbReference>
<evidence type="ECO:0000259" key="2">
    <source>
        <dbReference type="Pfam" id="PF00135"/>
    </source>
</evidence>
<feature type="domain" description="Carboxylesterase type B" evidence="2">
    <location>
        <begin position="175"/>
        <end position="355"/>
    </location>
</feature>
<dbReference type="InterPro" id="IPR050309">
    <property type="entry name" value="Type-B_Carboxylest/Lipase"/>
</dbReference>
<protein>
    <recommendedName>
        <fullName evidence="2">Carboxylesterase type B domain-containing protein</fullName>
    </recommendedName>
</protein>
<gene>
    <name evidence="3" type="ORF">PG996_001821</name>
</gene>
<feature type="chain" id="PRO_5046617562" description="Carboxylesterase type B domain-containing protein" evidence="1">
    <location>
        <begin position="19"/>
        <end position="414"/>
    </location>
</feature>
<evidence type="ECO:0000256" key="1">
    <source>
        <dbReference type="SAM" id="SignalP"/>
    </source>
</evidence>
<keyword evidence="4" id="KW-1185">Reference proteome</keyword>
<dbReference type="EMBL" id="JAQQWM010000001">
    <property type="protein sequence ID" value="KAK8083040.1"/>
    <property type="molecule type" value="Genomic_DNA"/>
</dbReference>
<evidence type="ECO:0000313" key="4">
    <source>
        <dbReference type="Proteomes" id="UP001446871"/>
    </source>
</evidence>
<feature type="signal peptide" evidence="1">
    <location>
        <begin position="1"/>
        <end position="18"/>
    </location>
</feature>
<dbReference type="InterPro" id="IPR029058">
    <property type="entry name" value="AB_hydrolase_fold"/>
</dbReference>
<dbReference type="InterPro" id="IPR002018">
    <property type="entry name" value="CarbesteraseB"/>
</dbReference>
<dbReference type="PANTHER" id="PTHR11559">
    <property type="entry name" value="CARBOXYLESTERASE"/>
    <property type="match status" value="1"/>
</dbReference>
<dbReference type="Proteomes" id="UP001446871">
    <property type="component" value="Unassembled WGS sequence"/>
</dbReference>
<name>A0ABR1WHR2_9PEZI</name>
<dbReference type="SUPFAM" id="SSF53474">
    <property type="entry name" value="alpha/beta-Hydrolases"/>
    <property type="match status" value="1"/>
</dbReference>
<reference evidence="3 4" key="1">
    <citation type="submission" date="2023-01" db="EMBL/GenBank/DDBJ databases">
        <title>Analysis of 21 Apiospora genomes using comparative genomics revels a genus with tremendous synthesis potential of carbohydrate active enzymes and secondary metabolites.</title>
        <authorList>
            <person name="Sorensen T."/>
        </authorList>
    </citation>
    <scope>NUCLEOTIDE SEQUENCE [LARGE SCALE GENOMIC DNA]</scope>
    <source>
        <strain evidence="3 4">CBS 83171</strain>
    </source>
</reference>
<evidence type="ECO:0000313" key="3">
    <source>
        <dbReference type="EMBL" id="KAK8083040.1"/>
    </source>
</evidence>
<accession>A0ABR1WHR2</accession>
<feature type="domain" description="Carboxylesterase type B" evidence="2">
    <location>
        <begin position="21"/>
        <end position="171"/>
    </location>
</feature>
<keyword evidence="1" id="KW-0732">Signal</keyword>